<dbReference type="PANTHER" id="PTHR36849">
    <property type="entry name" value="CYTOPLASMIC PROTEIN-RELATED"/>
    <property type="match status" value="1"/>
</dbReference>
<evidence type="ECO:0000313" key="1">
    <source>
        <dbReference type="EMBL" id="KRL88411.1"/>
    </source>
</evidence>
<dbReference type="AlphaFoldDB" id="A0A0R1UG10"/>
<name>A0A0R1UG10_9LACO</name>
<dbReference type="Proteomes" id="UP000050816">
    <property type="component" value="Unassembled WGS sequence"/>
</dbReference>
<dbReference type="InterPro" id="IPR052552">
    <property type="entry name" value="YeaO-like"/>
</dbReference>
<reference evidence="1 2" key="1">
    <citation type="journal article" date="2015" name="Genome Announc.">
        <title>Expanding the biotechnology potential of lactobacilli through comparative genomics of 213 strains and associated genera.</title>
        <authorList>
            <person name="Sun Z."/>
            <person name="Harris H.M."/>
            <person name="McCann A."/>
            <person name="Guo C."/>
            <person name="Argimon S."/>
            <person name="Zhang W."/>
            <person name="Yang X."/>
            <person name="Jeffery I.B."/>
            <person name="Cooney J.C."/>
            <person name="Kagawa T.F."/>
            <person name="Liu W."/>
            <person name="Song Y."/>
            <person name="Salvetti E."/>
            <person name="Wrobel A."/>
            <person name="Rasinkangas P."/>
            <person name="Parkhill J."/>
            <person name="Rea M.C."/>
            <person name="O'Sullivan O."/>
            <person name="Ritari J."/>
            <person name="Douillard F.P."/>
            <person name="Paul Ross R."/>
            <person name="Yang R."/>
            <person name="Briner A.E."/>
            <person name="Felis G.E."/>
            <person name="de Vos W.M."/>
            <person name="Barrangou R."/>
            <person name="Klaenhammer T.R."/>
            <person name="Caufield P.W."/>
            <person name="Cui Y."/>
            <person name="Zhang H."/>
            <person name="O'Toole P.W."/>
        </authorList>
    </citation>
    <scope>NUCLEOTIDE SEQUENCE [LARGE SCALE GENOMIC DNA]</scope>
    <source>
        <strain evidence="1 2">DSM 15946</strain>
    </source>
</reference>
<gene>
    <name evidence="1" type="ORF">FC43_GL000353</name>
</gene>
<dbReference type="EMBL" id="AZFK01000077">
    <property type="protein sequence ID" value="KRL88411.1"/>
    <property type="molecule type" value="Genomic_DNA"/>
</dbReference>
<dbReference type="PANTHER" id="PTHR36849:SF1">
    <property type="entry name" value="CYTOPLASMIC PROTEIN"/>
    <property type="match status" value="1"/>
</dbReference>
<proteinExistence type="predicted"/>
<evidence type="ECO:0008006" key="3">
    <source>
        <dbReference type="Google" id="ProtNLM"/>
    </source>
</evidence>
<dbReference type="PATRIC" id="fig|1423760.3.peg.370"/>
<organism evidence="1 2">
    <name type="scientific">Limosilactobacillus ingluviei DSM 15946</name>
    <dbReference type="NCBI Taxonomy" id="1423760"/>
    <lineage>
        <taxon>Bacteria</taxon>
        <taxon>Bacillati</taxon>
        <taxon>Bacillota</taxon>
        <taxon>Bacilli</taxon>
        <taxon>Lactobacillales</taxon>
        <taxon>Lactobacillaceae</taxon>
        <taxon>Limosilactobacillus</taxon>
    </lineage>
</organism>
<sequence length="129" mass="14604">MTTIKLARIYTQAGDQGGYRILVDRLWPRGISKANAHLDWWCKEVAPSPDLRKWFNHTAEKYPRFAARYQAELAANPAYQELKARVQAQLPVQDVILLFGANDERHNQAVVLKECLVRDIGLPTSTTAG</sequence>
<dbReference type="Pfam" id="PF22752">
    <property type="entry name" value="DUF488-N3i"/>
    <property type="match status" value="1"/>
</dbReference>
<protein>
    <recommendedName>
        <fullName evidence="3">Uroporphyrin-III c-methyltransferase</fullName>
    </recommendedName>
</protein>
<dbReference type="RefSeq" id="WP_056955376.1">
    <property type="nucleotide sequence ID" value="NZ_AZFK01000077.1"/>
</dbReference>
<comment type="caution">
    <text evidence="1">The sequence shown here is derived from an EMBL/GenBank/DDBJ whole genome shotgun (WGS) entry which is preliminary data.</text>
</comment>
<evidence type="ECO:0000313" key="2">
    <source>
        <dbReference type="Proteomes" id="UP000050816"/>
    </source>
</evidence>
<accession>A0A0R1UG10</accession>